<organism evidence="1 2">
    <name type="scientific">Panagrolaimus sp. JU765</name>
    <dbReference type="NCBI Taxonomy" id="591449"/>
    <lineage>
        <taxon>Eukaryota</taxon>
        <taxon>Metazoa</taxon>
        <taxon>Ecdysozoa</taxon>
        <taxon>Nematoda</taxon>
        <taxon>Chromadorea</taxon>
        <taxon>Rhabditida</taxon>
        <taxon>Tylenchina</taxon>
        <taxon>Panagrolaimomorpha</taxon>
        <taxon>Panagrolaimoidea</taxon>
        <taxon>Panagrolaimidae</taxon>
        <taxon>Panagrolaimus</taxon>
    </lineage>
</organism>
<protein>
    <submittedName>
        <fullName evidence="2">Sema domain-containing protein</fullName>
    </submittedName>
</protein>
<dbReference type="WBParaSite" id="JU765_v2.g925.t1">
    <property type="protein sequence ID" value="JU765_v2.g925.t1"/>
    <property type="gene ID" value="JU765_v2.g925"/>
</dbReference>
<proteinExistence type="predicted"/>
<accession>A0AC34RQY4</accession>
<reference evidence="2" key="1">
    <citation type="submission" date="2022-11" db="UniProtKB">
        <authorList>
            <consortium name="WormBaseParasite"/>
        </authorList>
    </citation>
    <scope>IDENTIFICATION</scope>
</reference>
<name>A0AC34RQY4_9BILA</name>
<sequence>MHDHVRPSTSAENANDEECYFDNSQRCKLCEQADHQIAVGNVKQMKIQRKYLPPDRQFYSSFFIFLTLFLNILAVEGFSHSFSHPVSKLTVREYDENGVGTVRFSPLANGRPAQLQRMASVYDKNTNRLVVGAVNHLYDVSTSLADVKEDVVIGPVDSCDSRNCDVYIKVLTIDTTEHALVECSSANDGTCRRRILGNISNVVEESERKMVPYTQESVATALITDTCGMNNFCDKQNVKTLFLGATPIQRPENVYMVAGYNMTRGSKFSLIASDFETLSLPFNTQLKIYDSKIDYIASFEYQNYVYFIMKQNFDNTNSTSKLARMCKSDGRSYSYSEIPLECTTKNGERLPYVQDAYLSMPQYSLASEFKESSIDNQYFFAVFSTGYHVQDSNNATSGICIFKMKDIVDQFHQAHKDCNAGNGTQGFVYFPSATPKQCSLTGLVKYECGTEVNPYVNGHNYPVVSRSVFDSRTDFFTSIFIHGVQDVNVAFVGTSKGKLHKIVIHNSTTASIFKTLDLGSSAILQDKVFVPETFNLFVLSEHGVHKIKLDHCESVDGCNQCLNQGNPFCGWCLVTNKCSKATECHEDMTFRNFISYKHKDNCPTISEINPKQQYIATSTTLKIKAQNLHPNNSLKCVFEIGTHSHDTEIFEKDGILQCSTPTFSSLQDAGILDFDVSHVVAKLSITTNKRRTLVSTNITFFDCQQHKNCFDCANSTYPCNWCISASKCVANPEDSCLRDKLVVSKQIQQPATLKGPYSCPRIDTMNHTNFYIGAGRSRQIAVQALNLDANMQFFKCNFSYGNHFRKTVPANKIKDHIECQDIKFDSFERHYSSSGGQSTLPIDLKILWSSTEKSGQHGLELAHYNVLDNPHDIKVIVYMCEKLANNCGKCLTLSKHYECGWCEESQRCTFRSTCEKDWTSIMTANARCKRPQILDFWPKKGPIEGNTRLNITGINLGLSAEHLKVTVGSYKCNVVDYKPTESILCNTRGPKTPMAGEIVVSVVTDTGTESQSEYTVTAGDFRFADPEIERFYPSKGPVSGGTDVTIIGNNLDSGREVSVRIGNVNCNLRERTEKFLICRTEKANAPGEKGDIVLNVDGISFKRRNIISFEFREDPIVTRVKHAVSIVDGGIFVDVFGRDFDLLQRPRMVVRYEDELHYSNEICQRVNNTFMLCRTPAIPVKKHLYFSNDQPLFLHFGFSLDGEEGSIQEYTTLDEELKLKVYPNPQVSSIGNFQTDQTGSDLVLRGSDLNVAANVRDVNITVGGVPCIVTALASVTLTCQMKEEHEYILSSSDPLDVVVKIGNHLVEVGTVSNGLGSSSYLIPAVISAAVFLFLLIIFFVLYRKKNTSHNRQLRTLKHQMTTIEMKVAQECKEAFHELQTNLNAIAGSLPDGTSFIPFLSYQDYTARILFPHSFNNHPVLRELEVDQDRAHQVESGLRQLHHLINNRTFLLSFVRTIDENKYLLQKDRVYVGSLLMVILQERMDYCTDILKQLLKDLIRRNLEARFQPKILFRRAESVAERMLSVWFSFLMYRYLTTSAGEQLYQLYWATKQQTEKGPQDAITLEARYSLSEEKLLRSTVQSRELTVFVISEGSGVIADTQVTVLDCDSISQVKEKCIDAKYRTIPYSGRPTISDVDLELRLPTGGRKLLLDLDQSSKHENGYWKQNTLAHYGIDNKAMLALVPRQTNSSSYNLSLLSDRSDKSSVSFHNSPTLTRPFGTTSSNGKDTMRVYHLVRQQGEQDPQEKMMSEIYLTRLLHMKGILQRFIENLFEIIFTTSNGPVRLPVCVKYMFDFLDDQAREHGIMDEDVVHAWKSNALPLRFWVNLIKNPDFIFDIPKPTKIEGSLNVVAQTLMDACSTQELHLTKDSPSSKLLFANDMDKYKNLVHSYYDDISKLTRIPDAEMNSFLLREYQNYPKNFTVYSSALNELYVYIAQNRDMIFEELSKNEYALHEALPEKFQKMLDTMDIMPENALINNGSLELNYNSKSRLMSSANSRFY</sequence>
<evidence type="ECO:0000313" key="2">
    <source>
        <dbReference type="WBParaSite" id="JU765_v2.g925.t1"/>
    </source>
</evidence>
<evidence type="ECO:0000313" key="1">
    <source>
        <dbReference type="Proteomes" id="UP000887576"/>
    </source>
</evidence>
<dbReference type="Proteomes" id="UP000887576">
    <property type="component" value="Unplaced"/>
</dbReference>